<evidence type="ECO:0000313" key="2">
    <source>
        <dbReference type="Proteomes" id="UP001501231"/>
    </source>
</evidence>
<gene>
    <name evidence="1" type="ORF">GCM10010191_00830</name>
</gene>
<accession>A0ABN3IAT4</accession>
<evidence type="ECO:0000313" key="1">
    <source>
        <dbReference type="EMBL" id="GAA2397994.1"/>
    </source>
</evidence>
<reference evidence="1 2" key="1">
    <citation type="journal article" date="2019" name="Int. J. Syst. Evol. Microbiol.">
        <title>The Global Catalogue of Microorganisms (GCM) 10K type strain sequencing project: providing services to taxonomists for standard genome sequencing and annotation.</title>
        <authorList>
            <consortium name="The Broad Institute Genomics Platform"/>
            <consortium name="The Broad Institute Genome Sequencing Center for Infectious Disease"/>
            <person name="Wu L."/>
            <person name="Ma J."/>
        </authorList>
    </citation>
    <scope>NUCLEOTIDE SEQUENCE [LARGE SCALE GENOMIC DNA]</scope>
    <source>
        <strain evidence="1 2">JCM 3325</strain>
    </source>
</reference>
<sequence>MPVVASSVRMAAASEPTKTTAMMLAIKATQTADSTPSSAVAISAAKTRTTTNPTMKLRASA</sequence>
<keyword evidence="2" id="KW-1185">Reference proteome</keyword>
<name>A0ABN3IAT4_9ACTN</name>
<protein>
    <submittedName>
        <fullName evidence="1">Uncharacterized protein</fullName>
    </submittedName>
</protein>
<organism evidence="1 2">
    <name type="scientific">Actinomadura vinacea</name>
    <dbReference type="NCBI Taxonomy" id="115336"/>
    <lineage>
        <taxon>Bacteria</taxon>
        <taxon>Bacillati</taxon>
        <taxon>Actinomycetota</taxon>
        <taxon>Actinomycetes</taxon>
        <taxon>Streptosporangiales</taxon>
        <taxon>Thermomonosporaceae</taxon>
        <taxon>Actinomadura</taxon>
    </lineage>
</organism>
<comment type="caution">
    <text evidence="1">The sequence shown here is derived from an EMBL/GenBank/DDBJ whole genome shotgun (WGS) entry which is preliminary data.</text>
</comment>
<proteinExistence type="predicted"/>
<dbReference type="EMBL" id="BAAARW010000001">
    <property type="protein sequence ID" value="GAA2397994.1"/>
    <property type="molecule type" value="Genomic_DNA"/>
</dbReference>
<dbReference type="Proteomes" id="UP001501231">
    <property type="component" value="Unassembled WGS sequence"/>
</dbReference>